<dbReference type="RefSeq" id="WP_002717706.1">
    <property type="nucleotide sequence ID" value="NZ_UFSI01000001.1"/>
</dbReference>
<protein>
    <submittedName>
        <fullName evidence="3">Uncharacterized protein conserved in bacteria</fullName>
    </submittedName>
</protein>
<accession>A0A380W1V7</accession>
<gene>
    <name evidence="3" type="ORF">NCTC12722_00080</name>
</gene>
<dbReference type="OrthoDB" id="7873824at2"/>
<name>A0A380W1V7_AFIFE</name>
<evidence type="ECO:0000313" key="3">
    <source>
        <dbReference type="EMBL" id="SUU82922.1"/>
    </source>
</evidence>
<organism evidence="3 4">
    <name type="scientific">Afipia felis</name>
    <name type="common">Cat scratch disease bacillus</name>
    <dbReference type="NCBI Taxonomy" id="1035"/>
    <lineage>
        <taxon>Bacteria</taxon>
        <taxon>Pseudomonadati</taxon>
        <taxon>Pseudomonadota</taxon>
        <taxon>Alphaproteobacteria</taxon>
        <taxon>Hyphomicrobiales</taxon>
        <taxon>Nitrobacteraceae</taxon>
        <taxon>Afipia</taxon>
    </lineage>
</organism>
<dbReference type="Proteomes" id="UP000254343">
    <property type="component" value="Unassembled WGS sequence"/>
</dbReference>
<dbReference type="EMBL" id="UIGB01000001">
    <property type="protein sequence ID" value="SUU82922.1"/>
    <property type="molecule type" value="Genomic_DNA"/>
</dbReference>
<sequence>MVTQAPTYQGDDPRFLRAARHSRRVRWLRRAVPAVVILSLAVIVGASVFNPFRFLKKLPIDLSKLSVSGTKITMDAPHLAGYLPDRRPYEVWAKAATQDVTDPTKVDMLNIRAQVQMEDKSTLRVDAQNGHFDTKSQQLDLMNQILLKTTSGYQAELTQARVDLATGVISSDQPVAVKLTNGTLNSQNLRITDHGASAVFGGGVTMLLDPPADKTNADASEGTGAAPANAPPESR</sequence>
<keyword evidence="2" id="KW-0812">Transmembrane</keyword>
<evidence type="ECO:0000313" key="4">
    <source>
        <dbReference type="Proteomes" id="UP000254343"/>
    </source>
</evidence>
<dbReference type="InterPro" id="IPR010664">
    <property type="entry name" value="LipoPS_assembly_LptC-rel"/>
</dbReference>
<evidence type="ECO:0000256" key="1">
    <source>
        <dbReference type="SAM" id="MobiDB-lite"/>
    </source>
</evidence>
<feature type="transmembrane region" description="Helical" evidence="2">
    <location>
        <begin position="27"/>
        <end position="49"/>
    </location>
</feature>
<evidence type="ECO:0000256" key="2">
    <source>
        <dbReference type="SAM" id="Phobius"/>
    </source>
</evidence>
<keyword evidence="2" id="KW-0472">Membrane</keyword>
<keyword evidence="2" id="KW-1133">Transmembrane helix</keyword>
<feature type="region of interest" description="Disordered" evidence="1">
    <location>
        <begin position="210"/>
        <end position="235"/>
    </location>
</feature>
<proteinExistence type="predicted"/>
<dbReference type="AlphaFoldDB" id="A0A380W1V7"/>
<dbReference type="Gene3D" id="2.60.450.10">
    <property type="entry name" value="Lipopolysaccharide (LPS) transport protein A like domain"/>
    <property type="match status" value="1"/>
</dbReference>
<reference evidence="3 4" key="1">
    <citation type="submission" date="2018-06" db="EMBL/GenBank/DDBJ databases">
        <authorList>
            <consortium name="Pathogen Informatics"/>
            <person name="Doyle S."/>
        </authorList>
    </citation>
    <scope>NUCLEOTIDE SEQUENCE [LARGE SCALE GENOMIC DNA]</scope>
    <source>
        <strain evidence="3 4">NCTC12722</strain>
    </source>
</reference>
<dbReference type="Pfam" id="PF06835">
    <property type="entry name" value="LptC"/>
    <property type="match status" value="1"/>
</dbReference>